<dbReference type="Pfam" id="PF08534">
    <property type="entry name" value="Redoxin"/>
    <property type="match status" value="1"/>
</dbReference>
<dbReference type="GO" id="GO:0017004">
    <property type="term" value="P:cytochrome complex assembly"/>
    <property type="evidence" value="ECO:0007669"/>
    <property type="project" value="UniProtKB-KW"/>
</dbReference>
<name>A0A921H7X0_9BACT</name>
<dbReference type="EMBL" id="DYVS01000276">
    <property type="protein sequence ID" value="HJF71994.1"/>
    <property type="molecule type" value="Genomic_DNA"/>
</dbReference>
<dbReference type="CDD" id="cd02966">
    <property type="entry name" value="TlpA_like_family"/>
    <property type="match status" value="1"/>
</dbReference>
<dbReference type="PANTHER" id="PTHR42852:SF6">
    <property type="entry name" value="THIOL:DISULFIDE INTERCHANGE PROTEIN DSBE"/>
    <property type="match status" value="1"/>
</dbReference>
<reference evidence="6" key="1">
    <citation type="journal article" date="2021" name="PeerJ">
        <title>Extensive microbial diversity within the chicken gut microbiome revealed by metagenomics and culture.</title>
        <authorList>
            <person name="Gilroy R."/>
            <person name="Ravi A."/>
            <person name="Getino M."/>
            <person name="Pursley I."/>
            <person name="Horton D.L."/>
            <person name="Alikhan N.F."/>
            <person name="Baker D."/>
            <person name="Gharbi K."/>
            <person name="Hall N."/>
            <person name="Watson M."/>
            <person name="Adriaenssens E.M."/>
            <person name="Foster-Nyarko E."/>
            <person name="Jarju S."/>
            <person name="Secka A."/>
            <person name="Antonio M."/>
            <person name="Oren A."/>
            <person name="Chaudhuri R.R."/>
            <person name="La Ragione R."/>
            <person name="Hildebrand F."/>
            <person name="Pallen M.J."/>
        </authorList>
    </citation>
    <scope>NUCLEOTIDE SEQUENCE</scope>
    <source>
        <strain evidence="6">6966</strain>
    </source>
</reference>
<evidence type="ECO:0000259" key="5">
    <source>
        <dbReference type="PROSITE" id="PS51352"/>
    </source>
</evidence>
<dbReference type="GO" id="GO:0016491">
    <property type="term" value="F:oxidoreductase activity"/>
    <property type="evidence" value="ECO:0007669"/>
    <property type="project" value="InterPro"/>
</dbReference>
<proteinExistence type="predicted"/>
<gene>
    <name evidence="6" type="ORF">K8V05_14685</name>
</gene>
<comment type="subcellular location">
    <subcellularLocation>
        <location evidence="1">Cell envelope</location>
    </subcellularLocation>
</comment>
<dbReference type="InterPro" id="IPR036249">
    <property type="entry name" value="Thioredoxin-like_sf"/>
</dbReference>
<keyword evidence="4" id="KW-0676">Redox-active center</keyword>
<evidence type="ECO:0000313" key="6">
    <source>
        <dbReference type="EMBL" id="HJF71994.1"/>
    </source>
</evidence>
<dbReference type="SUPFAM" id="SSF52833">
    <property type="entry name" value="Thioredoxin-like"/>
    <property type="match status" value="1"/>
</dbReference>
<dbReference type="GO" id="GO:0030313">
    <property type="term" value="C:cell envelope"/>
    <property type="evidence" value="ECO:0007669"/>
    <property type="project" value="UniProtKB-SubCell"/>
</dbReference>
<dbReference type="Proteomes" id="UP000742098">
    <property type="component" value="Unassembled WGS sequence"/>
</dbReference>
<dbReference type="InterPro" id="IPR013740">
    <property type="entry name" value="Redoxin"/>
</dbReference>
<dbReference type="PROSITE" id="PS51257">
    <property type="entry name" value="PROKAR_LIPOPROTEIN"/>
    <property type="match status" value="1"/>
</dbReference>
<evidence type="ECO:0000256" key="4">
    <source>
        <dbReference type="ARBA" id="ARBA00023284"/>
    </source>
</evidence>
<evidence type="ECO:0000313" key="7">
    <source>
        <dbReference type="Proteomes" id="UP000742098"/>
    </source>
</evidence>
<keyword evidence="3" id="KW-1015">Disulfide bond</keyword>
<comment type="caution">
    <text evidence="6">The sequence shown here is derived from an EMBL/GenBank/DDBJ whole genome shotgun (WGS) entry which is preliminary data.</text>
</comment>
<keyword evidence="2" id="KW-0201">Cytochrome c-type biogenesis</keyword>
<evidence type="ECO:0000256" key="1">
    <source>
        <dbReference type="ARBA" id="ARBA00004196"/>
    </source>
</evidence>
<dbReference type="PROSITE" id="PS51352">
    <property type="entry name" value="THIOREDOXIN_2"/>
    <property type="match status" value="1"/>
</dbReference>
<sequence>MMIRIDLICCVLMFVVSACNRSLMTVCKVLYPMGETRAVEWEMSTGRQALVFTERDSMKEAVIEQTLQNGKYARLWVGAMPYTVWIEPGKAWIASFKWNKWSFEGKNFDINHYLNTSHGEQIYFMDYYRIPNSEFRAKLERVMKAKELVLQEANLDSQFTGCEMKRLRYIRNQHLACGVVYGEVKDGKMELMEDTRLELQKAITEDSTSWEIFEYRESVDKALLALAKMDGLQKSSYDIILDMLNMAVANYKDQRLIEYLVNKNVMEYIKAVGVEDSEELDRIFREQVRDTGLVAAYDKVYDAGKRLTKGQPAVPFTFEDMNGNAVSLSDFRGKYVYIDLWATWCGPCVAEIPHLQKLEKHFHGRNICFVSISSDKDRKVWMKYVQGQNLSGIQLHMGENKEYMKEIHCEGIPRFLLIDQEGNFINANMTRPSDLETWKVLEGLAGI</sequence>
<dbReference type="AlphaFoldDB" id="A0A921H7X0"/>
<reference evidence="6" key="2">
    <citation type="submission" date="2021-09" db="EMBL/GenBank/DDBJ databases">
        <authorList>
            <person name="Gilroy R."/>
        </authorList>
    </citation>
    <scope>NUCLEOTIDE SEQUENCE</scope>
    <source>
        <strain evidence="6">6966</strain>
    </source>
</reference>
<protein>
    <submittedName>
        <fullName evidence="6">TlpA family protein disulfide reductase</fullName>
    </submittedName>
</protein>
<evidence type="ECO:0000256" key="3">
    <source>
        <dbReference type="ARBA" id="ARBA00023157"/>
    </source>
</evidence>
<dbReference type="InterPro" id="IPR050553">
    <property type="entry name" value="Thioredoxin_ResA/DsbE_sf"/>
</dbReference>
<accession>A0A921H7X0</accession>
<feature type="domain" description="Thioredoxin" evidence="5">
    <location>
        <begin position="307"/>
        <end position="447"/>
    </location>
</feature>
<dbReference type="PANTHER" id="PTHR42852">
    <property type="entry name" value="THIOL:DISULFIDE INTERCHANGE PROTEIN DSBE"/>
    <property type="match status" value="1"/>
</dbReference>
<organism evidence="6 7">
    <name type="scientific">Butyricimonas virosa</name>
    <dbReference type="NCBI Taxonomy" id="544645"/>
    <lineage>
        <taxon>Bacteria</taxon>
        <taxon>Pseudomonadati</taxon>
        <taxon>Bacteroidota</taxon>
        <taxon>Bacteroidia</taxon>
        <taxon>Bacteroidales</taxon>
        <taxon>Odoribacteraceae</taxon>
        <taxon>Butyricimonas</taxon>
    </lineage>
</organism>
<dbReference type="Gene3D" id="3.40.30.10">
    <property type="entry name" value="Glutaredoxin"/>
    <property type="match status" value="1"/>
</dbReference>
<dbReference type="InterPro" id="IPR013766">
    <property type="entry name" value="Thioredoxin_domain"/>
</dbReference>
<evidence type="ECO:0000256" key="2">
    <source>
        <dbReference type="ARBA" id="ARBA00022748"/>
    </source>
</evidence>